<keyword evidence="1" id="KW-0812">Transmembrane</keyword>
<evidence type="ECO:0000313" key="2">
    <source>
        <dbReference type="EMBL" id="GAU94789.1"/>
    </source>
</evidence>
<proteinExistence type="predicted"/>
<sequence length="184" mass="20689">MWESGHLVLGMVMALVSMSVAVGKKSEGLICNVCNSMTEGKVTACREPSTYFSVNCTAKIPHLKYCVLINGNLTTVESNGFRNEVIGPRRSCEFDLDRYELFSKDQKPGCFKRTIDKPHYLAYTHFHFDGEICLCNDEDNCNSGDTWVPKQKVGTKHGKSSARTNTSLRLILVVYSFIFLVLSW</sequence>
<keyword evidence="3" id="KW-1185">Reference proteome</keyword>
<organism evidence="2 3">
    <name type="scientific">Ramazzottius varieornatus</name>
    <name type="common">Water bear</name>
    <name type="synonym">Tardigrade</name>
    <dbReference type="NCBI Taxonomy" id="947166"/>
    <lineage>
        <taxon>Eukaryota</taxon>
        <taxon>Metazoa</taxon>
        <taxon>Ecdysozoa</taxon>
        <taxon>Tardigrada</taxon>
        <taxon>Eutardigrada</taxon>
        <taxon>Parachela</taxon>
        <taxon>Hypsibioidea</taxon>
        <taxon>Ramazzottiidae</taxon>
        <taxon>Ramazzottius</taxon>
    </lineage>
</organism>
<gene>
    <name evidence="2" type="primary">RvY_06506-1</name>
    <name evidence="2" type="synonym">RvY_06506.1</name>
    <name evidence="2" type="ORF">RvY_06506</name>
</gene>
<keyword evidence="1" id="KW-1133">Transmembrane helix</keyword>
<evidence type="ECO:0000313" key="3">
    <source>
        <dbReference type="Proteomes" id="UP000186922"/>
    </source>
</evidence>
<keyword evidence="1" id="KW-0472">Membrane</keyword>
<accession>A0A1D1UYU0</accession>
<comment type="caution">
    <text evidence="2">The sequence shown here is derived from an EMBL/GenBank/DDBJ whole genome shotgun (WGS) entry which is preliminary data.</text>
</comment>
<evidence type="ECO:0000256" key="1">
    <source>
        <dbReference type="SAM" id="Phobius"/>
    </source>
</evidence>
<dbReference type="EMBL" id="BDGG01000003">
    <property type="protein sequence ID" value="GAU94789.1"/>
    <property type="molecule type" value="Genomic_DNA"/>
</dbReference>
<name>A0A1D1UYU0_RAMVA</name>
<dbReference type="OrthoDB" id="10058845at2759"/>
<reference evidence="2 3" key="1">
    <citation type="journal article" date="2016" name="Nat. Commun.">
        <title>Extremotolerant tardigrade genome and improved radiotolerance of human cultured cells by tardigrade-unique protein.</title>
        <authorList>
            <person name="Hashimoto T."/>
            <person name="Horikawa D.D."/>
            <person name="Saito Y."/>
            <person name="Kuwahara H."/>
            <person name="Kozuka-Hata H."/>
            <person name="Shin-I T."/>
            <person name="Minakuchi Y."/>
            <person name="Ohishi K."/>
            <person name="Motoyama A."/>
            <person name="Aizu T."/>
            <person name="Enomoto A."/>
            <person name="Kondo K."/>
            <person name="Tanaka S."/>
            <person name="Hara Y."/>
            <person name="Koshikawa S."/>
            <person name="Sagara H."/>
            <person name="Miura T."/>
            <person name="Yokobori S."/>
            <person name="Miyagawa K."/>
            <person name="Suzuki Y."/>
            <person name="Kubo T."/>
            <person name="Oyama M."/>
            <person name="Kohara Y."/>
            <person name="Fujiyama A."/>
            <person name="Arakawa K."/>
            <person name="Katayama T."/>
            <person name="Toyoda A."/>
            <person name="Kunieda T."/>
        </authorList>
    </citation>
    <scope>NUCLEOTIDE SEQUENCE [LARGE SCALE GENOMIC DNA]</scope>
    <source>
        <strain evidence="2 3">YOKOZUNA-1</strain>
    </source>
</reference>
<feature type="transmembrane region" description="Helical" evidence="1">
    <location>
        <begin position="6"/>
        <end position="23"/>
    </location>
</feature>
<dbReference type="AlphaFoldDB" id="A0A1D1UYU0"/>
<feature type="transmembrane region" description="Helical" evidence="1">
    <location>
        <begin position="166"/>
        <end position="183"/>
    </location>
</feature>
<dbReference type="Proteomes" id="UP000186922">
    <property type="component" value="Unassembled WGS sequence"/>
</dbReference>
<protein>
    <submittedName>
        <fullName evidence="2">Uncharacterized protein</fullName>
    </submittedName>
</protein>